<proteinExistence type="predicted"/>
<gene>
    <name evidence="2" type="ORF">PILCRDRAFT_605938</name>
</gene>
<organism evidence="2 3">
    <name type="scientific">Piloderma croceum (strain F 1598)</name>
    <dbReference type="NCBI Taxonomy" id="765440"/>
    <lineage>
        <taxon>Eukaryota</taxon>
        <taxon>Fungi</taxon>
        <taxon>Dikarya</taxon>
        <taxon>Basidiomycota</taxon>
        <taxon>Agaricomycotina</taxon>
        <taxon>Agaricomycetes</taxon>
        <taxon>Agaricomycetidae</taxon>
        <taxon>Atheliales</taxon>
        <taxon>Atheliaceae</taxon>
        <taxon>Piloderma</taxon>
    </lineage>
</organism>
<dbReference type="InParanoid" id="A0A0C3BKP6"/>
<evidence type="ECO:0000313" key="3">
    <source>
        <dbReference type="Proteomes" id="UP000054166"/>
    </source>
</evidence>
<evidence type="ECO:0000313" key="2">
    <source>
        <dbReference type="EMBL" id="KIM77912.1"/>
    </source>
</evidence>
<dbReference type="AlphaFoldDB" id="A0A0C3BKP6"/>
<dbReference type="EMBL" id="KN833020">
    <property type="protein sequence ID" value="KIM77912.1"/>
    <property type="molecule type" value="Genomic_DNA"/>
</dbReference>
<dbReference type="OrthoDB" id="10470162at2759"/>
<protein>
    <submittedName>
        <fullName evidence="2">Uncharacterized protein</fullName>
    </submittedName>
</protein>
<dbReference type="Proteomes" id="UP000054166">
    <property type="component" value="Unassembled WGS sequence"/>
</dbReference>
<feature type="region of interest" description="Disordered" evidence="1">
    <location>
        <begin position="97"/>
        <end position="151"/>
    </location>
</feature>
<reference evidence="2 3" key="1">
    <citation type="submission" date="2014-04" db="EMBL/GenBank/DDBJ databases">
        <authorList>
            <consortium name="DOE Joint Genome Institute"/>
            <person name="Kuo A."/>
            <person name="Tarkka M."/>
            <person name="Buscot F."/>
            <person name="Kohler A."/>
            <person name="Nagy L.G."/>
            <person name="Floudas D."/>
            <person name="Copeland A."/>
            <person name="Barry K.W."/>
            <person name="Cichocki N."/>
            <person name="Veneault-Fourrey C."/>
            <person name="LaButti K."/>
            <person name="Lindquist E.A."/>
            <person name="Lipzen A."/>
            <person name="Lundell T."/>
            <person name="Morin E."/>
            <person name="Murat C."/>
            <person name="Sun H."/>
            <person name="Tunlid A."/>
            <person name="Henrissat B."/>
            <person name="Grigoriev I.V."/>
            <person name="Hibbett D.S."/>
            <person name="Martin F."/>
            <person name="Nordberg H.P."/>
            <person name="Cantor M.N."/>
            <person name="Hua S.X."/>
        </authorList>
    </citation>
    <scope>NUCLEOTIDE SEQUENCE [LARGE SCALE GENOMIC DNA]</scope>
    <source>
        <strain evidence="2 3">F 1598</strain>
    </source>
</reference>
<sequence length="241" mass="28000">MRAKFGPLLQLRAADGRDYFSTNINRRRYHIKQVYYNAQHQFYSIRPVFYITIQCICDQPMTTILEYRHAISTDRDEHILHRVSINIYRLGPWLRPKPSQSQPSLTALARPPDFESPSRQKPGQSRGFQAKPGRHITNSDQPPPPRNADSAVGLLDENGLTAQLRSFEHHNPLRRDNAYPYRYPPDDNLVFYIEYRTCVGGPRLDIVALVGDVYLDMTTPESPEFYYHDGNSWLQFPTSNF</sequence>
<reference evidence="3" key="2">
    <citation type="submission" date="2015-01" db="EMBL/GenBank/DDBJ databases">
        <title>Evolutionary Origins and Diversification of the Mycorrhizal Mutualists.</title>
        <authorList>
            <consortium name="DOE Joint Genome Institute"/>
            <consortium name="Mycorrhizal Genomics Consortium"/>
            <person name="Kohler A."/>
            <person name="Kuo A."/>
            <person name="Nagy L.G."/>
            <person name="Floudas D."/>
            <person name="Copeland A."/>
            <person name="Barry K.W."/>
            <person name="Cichocki N."/>
            <person name="Veneault-Fourrey C."/>
            <person name="LaButti K."/>
            <person name="Lindquist E.A."/>
            <person name="Lipzen A."/>
            <person name="Lundell T."/>
            <person name="Morin E."/>
            <person name="Murat C."/>
            <person name="Riley R."/>
            <person name="Ohm R."/>
            <person name="Sun H."/>
            <person name="Tunlid A."/>
            <person name="Henrissat B."/>
            <person name="Grigoriev I.V."/>
            <person name="Hibbett D.S."/>
            <person name="Martin F."/>
        </authorList>
    </citation>
    <scope>NUCLEOTIDE SEQUENCE [LARGE SCALE GENOMIC DNA]</scope>
    <source>
        <strain evidence="3">F 1598</strain>
    </source>
</reference>
<dbReference type="HOGENOM" id="CLU_1152155_0_0_1"/>
<evidence type="ECO:0000256" key="1">
    <source>
        <dbReference type="SAM" id="MobiDB-lite"/>
    </source>
</evidence>
<name>A0A0C3BKP6_PILCF</name>
<keyword evidence="3" id="KW-1185">Reference proteome</keyword>
<accession>A0A0C3BKP6</accession>